<reference evidence="1" key="1">
    <citation type="submission" date="2014-11" db="EMBL/GenBank/DDBJ databases">
        <authorList>
            <person name="Amaro Gonzalez C."/>
        </authorList>
    </citation>
    <scope>NUCLEOTIDE SEQUENCE</scope>
</reference>
<evidence type="ECO:0000313" key="1">
    <source>
        <dbReference type="EMBL" id="JAI03759.1"/>
    </source>
</evidence>
<dbReference type="AlphaFoldDB" id="A0A0E9XQ01"/>
<protein>
    <submittedName>
        <fullName evidence="1">Uncharacterized protein</fullName>
    </submittedName>
</protein>
<reference evidence="1" key="2">
    <citation type="journal article" date="2015" name="Fish Shellfish Immunol.">
        <title>Early steps in the European eel (Anguilla anguilla)-Vibrio vulnificus interaction in the gills: Role of the RtxA13 toxin.</title>
        <authorList>
            <person name="Callol A."/>
            <person name="Pajuelo D."/>
            <person name="Ebbesson L."/>
            <person name="Teles M."/>
            <person name="MacKenzie S."/>
            <person name="Amaro C."/>
        </authorList>
    </citation>
    <scope>NUCLEOTIDE SEQUENCE</scope>
</reference>
<dbReference type="EMBL" id="GBXM01004819">
    <property type="protein sequence ID" value="JAI03759.1"/>
    <property type="molecule type" value="Transcribed_RNA"/>
</dbReference>
<accession>A0A0E9XQ01</accession>
<sequence>MPDYKPSYILYIQNCNLYIQN</sequence>
<name>A0A0E9XQ01_ANGAN</name>
<organism evidence="1">
    <name type="scientific">Anguilla anguilla</name>
    <name type="common">European freshwater eel</name>
    <name type="synonym">Muraena anguilla</name>
    <dbReference type="NCBI Taxonomy" id="7936"/>
    <lineage>
        <taxon>Eukaryota</taxon>
        <taxon>Metazoa</taxon>
        <taxon>Chordata</taxon>
        <taxon>Craniata</taxon>
        <taxon>Vertebrata</taxon>
        <taxon>Euteleostomi</taxon>
        <taxon>Actinopterygii</taxon>
        <taxon>Neopterygii</taxon>
        <taxon>Teleostei</taxon>
        <taxon>Anguilliformes</taxon>
        <taxon>Anguillidae</taxon>
        <taxon>Anguilla</taxon>
    </lineage>
</organism>
<proteinExistence type="predicted"/>